<dbReference type="EMBL" id="CP069362">
    <property type="protein sequence ID" value="WGS65106.1"/>
    <property type="molecule type" value="Genomic_DNA"/>
</dbReference>
<organism evidence="5 6">
    <name type="scientific">Marinitoga aeolica</name>
    <dbReference type="NCBI Taxonomy" id="2809031"/>
    <lineage>
        <taxon>Bacteria</taxon>
        <taxon>Thermotogati</taxon>
        <taxon>Thermotogota</taxon>
        <taxon>Thermotogae</taxon>
        <taxon>Petrotogales</taxon>
        <taxon>Petrotogaceae</taxon>
        <taxon>Marinitoga</taxon>
    </lineage>
</organism>
<feature type="DNA-binding region" description="H-T-H motif" evidence="2">
    <location>
        <begin position="216"/>
        <end position="235"/>
    </location>
</feature>
<feature type="domain" description="HTH tetR-type" evidence="4">
    <location>
        <begin position="193"/>
        <end position="253"/>
    </location>
</feature>
<dbReference type="SUPFAM" id="SSF46689">
    <property type="entry name" value="Homeodomain-like"/>
    <property type="match status" value="2"/>
</dbReference>
<keyword evidence="3" id="KW-0472">Membrane</keyword>
<protein>
    <submittedName>
        <fullName evidence="5">TetR/AcrR family transcriptional regulator</fullName>
    </submittedName>
</protein>
<accession>A0ABY8PR28</accession>
<evidence type="ECO:0000256" key="2">
    <source>
        <dbReference type="PROSITE-ProRule" id="PRU00335"/>
    </source>
</evidence>
<dbReference type="InterPro" id="IPR009057">
    <property type="entry name" value="Homeodomain-like_sf"/>
</dbReference>
<evidence type="ECO:0000313" key="5">
    <source>
        <dbReference type="EMBL" id="WGS65106.1"/>
    </source>
</evidence>
<dbReference type="PRINTS" id="PR00455">
    <property type="entry name" value="HTHTETR"/>
</dbReference>
<dbReference type="PANTHER" id="PTHR43479:SF11">
    <property type="entry name" value="ACREF_ENVCD OPERON REPRESSOR-RELATED"/>
    <property type="match status" value="1"/>
</dbReference>
<feature type="transmembrane region" description="Helical" evidence="3">
    <location>
        <begin position="137"/>
        <end position="156"/>
    </location>
</feature>
<evidence type="ECO:0000313" key="6">
    <source>
        <dbReference type="Proteomes" id="UP001232493"/>
    </source>
</evidence>
<dbReference type="Pfam" id="PF00440">
    <property type="entry name" value="TetR_N"/>
    <property type="match status" value="2"/>
</dbReference>
<dbReference type="PANTHER" id="PTHR43479">
    <property type="entry name" value="ACREF/ENVCD OPERON REPRESSOR-RELATED"/>
    <property type="match status" value="1"/>
</dbReference>
<keyword evidence="6" id="KW-1185">Reference proteome</keyword>
<evidence type="ECO:0000256" key="1">
    <source>
        <dbReference type="ARBA" id="ARBA00023125"/>
    </source>
</evidence>
<reference evidence="5 6" key="1">
    <citation type="submission" date="2021-02" db="EMBL/GenBank/DDBJ databases">
        <title>Characterization of Marinitoga sp. nov. str. BP5-C20A.</title>
        <authorList>
            <person name="Erauso G."/>
            <person name="Postec A."/>
        </authorList>
    </citation>
    <scope>NUCLEOTIDE SEQUENCE [LARGE SCALE GENOMIC DNA]</scope>
    <source>
        <strain evidence="5 6">BP5-C20A</strain>
    </source>
</reference>
<keyword evidence="1 2" id="KW-0238">DNA-binding</keyword>
<name>A0ABY8PR28_9BACT</name>
<feature type="DNA-binding region" description="H-T-H motif" evidence="2">
    <location>
        <begin position="28"/>
        <end position="47"/>
    </location>
</feature>
<dbReference type="Gene3D" id="1.10.357.10">
    <property type="entry name" value="Tetracycline Repressor, domain 2"/>
    <property type="match status" value="2"/>
</dbReference>
<gene>
    <name evidence="5" type="ORF">JRV97_00700</name>
</gene>
<dbReference type="Proteomes" id="UP001232493">
    <property type="component" value="Chromosome"/>
</dbReference>
<dbReference type="InterPro" id="IPR050624">
    <property type="entry name" value="HTH-type_Tx_Regulator"/>
</dbReference>
<sequence length="370" mass="44761">MKKKRNVKEKLIESAIELFSKRWYDTVSVAEICRNAELSNGVFYNYFKNKQELFEFLLKDLLDVFEKEFYQFYGNTVEEKLKSFFNIVFEAAIKYKPLVTIFREGQYRFPKYEKKLRNIYIDILEKIFDRKINEVDYIYIIGGLRFLGIMSSYGWINLEEKNFYDMIFNGIFEEKVKENLFNLNIRDCEELEKTTKQVLIEAGIELFSKKGFHKVKIFEITNYVNLAVGTFYIYFSSKEEFLREIVKQISRKTRFFISRNIPEHLNRLEKEIVGIYLFLEFFSKNRNYYEIIREAEFVVKDEVKKYYEDFKKGYLENLENIKNDNKEMTAMFLMGISHYTGIEYLFENTIKNKEDFLMKLSEYLSRGILK</sequence>
<dbReference type="InterPro" id="IPR001647">
    <property type="entry name" value="HTH_TetR"/>
</dbReference>
<evidence type="ECO:0000259" key="4">
    <source>
        <dbReference type="PROSITE" id="PS50977"/>
    </source>
</evidence>
<feature type="domain" description="HTH tetR-type" evidence="4">
    <location>
        <begin position="5"/>
        <end position="65"/>
    </location>
</feature>
<dbReference type="PROSITE" id="PS50977">
    <property type="entry name" value="HTH_TETR_2"/>
    <property type="match status" value="2"/>
</dbReference>
<keyword evidence="3" id="KW-1133">Transmembrane helix</keyword>
<dbReference type="RefSeq" id="WP_280999274.1">
    <property type="nucleotide sequence ID" value="NZ_CP069362.1"/>
</dbReference>
<proteinExistence type="predicted"/>
<evidence type="ECO:0000256" key="3">
    <source>
        <dbReference type="SAM" id="Phobius"/>
    </source>
</evidence>
<keyword evidence="3" id="KW-0812">Transmembrane</keyword>